<gene>
    <name evidence="2" type="ORF">GP475_11440</name>
</gene>
<evidence type="ECO:0000313" key="2">
    <source>
        <dbReference type="EMBL" id="QNQ91175.1"/>
    </source>
</evidence>
<dbReference type="AlphaFoldDB" id="A0A7H0SRK0"/>
<proteinExistence type="predicted"/>
<dbReference type="Proteomes" id="UP000516320">
    <property type="component" value="Chromosome"/>
</dbReference>
<dbReference type="KEGG" id="cpoy:GP475_11440"/>
<organism evidence="2 3">
    <name type="scientific">Corynebacterium poyangense</name>
    <dbReference type="NCBI Taxonomy" id="2684405"/>
    <lineage>
        <taxon>Bacteria</taxon>
        <taxon>Bacillati</taxon>
        <taxon>Actinomycetota</taxon>
        <taxon>Actinomycetes</taxon>
        <taxon>Mycobacteriales</taxon>
        <taxon>Corynebacteriaceae</taxon>
        <taxon>Corynebacterium</taxon>
    </lineage>
</organism>
<dbReference type="SUPFAM" id="SSF55729">
    <property type="entry name" value="Acyl-CoA N-acyltransferases (Nat)"/>
    <property type="match status" value="1"/>
</dbReference>
<sequence length="209" mass="23224">MSFPPHYGDRLIIDSGLVQLELFHDGIEEQVKDLLLNAEIFPDITAPYVFPWYRGLRASPKDNIQSCIEFNKDIIKDSTTSSWRLPFFIRYHGNLIGGQEIRGHTIGTNLIMSSGSWLDLKSQGQGLGSTARRVALTYAFNHLNVSTAFSFCSAANHASARVSLACGYQEVSPHKIPPLPGEHLTSDMRAFRLCPQSFLAKSTTISVTH</sequence>
<dbReference type="EMBL" id="CP046884">
    <property type="protein sequence ID" value="QNQ91175.1"/>
    <property type="molecule type" value="Genomic_DNA"/>
</dbReference>
<dbReference type="Pfam" id="PF13302">
    <property type="entry name" value="Acetyltransf_3"/>
    <property type="match status" value="1"/>
</dbReference>
<dbReference type="RefSeq" id="WP_187974485.1">
    <property type="nucleotide sequence ID" value="NZ_CP046884.1"/>
</dbReference>
<keyword evidence="2" id="KW-0808">Transferase</keyword>
<dbReference type="Gene3D" id="3.40.630.30">
    <property type="match status" value="1"/>
</dbReference>
<name>A0A7H0SRK0_9CORY</name>
<accession>A0A7H0SRK0</accession>
<feature type="domain" description="N-acetyltransferase" evidence="1">
    <location>
        <begin position="76"/>
        <end position="169"/>
    </location>
</feature>
<evidence type="ECO:0000313" key="3">
    <source>
        <dbReference type="Proteomes" id="UP000516320"/>
    </source>
</evidence>
<protein>
    <submittedName>
        <fullName evidence="2">GNAT family N-acetyltransferase</fullName>
    </submittedName>
</protein>
<dbReference type="GO" id="GO:0016747">
    <property type="term" value="F:acyltransferase activity, transferring groups other than amino-acyl groups"/>
    <property type="evidence" value="ECO:0007669"/>
    <property type="project" value="InterPro"/>
</dbReference>
<keyword evidence="3" id="KW-1185">Reference proteome</keyword>
<dbReference type="InterPro" id="IPR000182">
    <property type="entry name" value="GNAT_dom"/>
</dbReference>
<dbReference type="InterPro" id="IPR016181">
    <property type="entry name" value="Acyl_CoA_acyltransferase"/>
</dbReference>
<reference evidence="2 3" key="1">
    <citation type="submission" date="2019-12" db="EMBL/GenBank/DDBJ databases">
        <title>Corynebacterium sp. nov., isolated from feces of the Anser Albifrons in China.</title>
        <authorList>
            <person name="Liu Q."/>
        </authorList>
    </citation>
    <scope>NUCLEOTIDE SEQUENCE [LARGE SCALE GENOMIC DNA]</scope>
    <source>
        <strain evidence="2 3">4H37-19</strain>
    </source>
</reference>
<evidence type="ECO:0000259" key="1">
    <source>
        <dbReference type="Pfam" id="PF13302"/>
    </source>
</evidence>